<keyword evidence="13" id="KW-0186">Copper</keyword>
<keyword evidence="25" id="KW-1185">Reference proteome</keyword>
<dbReference type="InterPro" id="IPR008250">
    <property type="entry name" value="ATPase_P-typ_transduc_dom_A_sf"/>
</dbReference>
<dbReference type="SFLD" id="SFLDG00002">
    <property type="entry name" value="C1.7:_P-type_atpase_like"/>
    <property type="match status" value="1"/>
</dbReference>
<feature type="transmembrane region" description="Helical" evidence="22">
    <location>
        <begin position="687"/>
        <end position="704"/>
    </location>
</feature>
<name>D7UY59_LISGR</name>
<evidence type="ECO:0000256" key="16">
    <source>
        <dbReference type="ARBA" id="ARBA00043263"/>
    </source>
</evidence>
<evidence type="ECO:0000256" key="2">
    <source>
        <dbReference type="ARBA" id="ARBA00006024"/>
    </source>
</evidence>
<dbReference type="PANTHER" id="PTHR43520:SF8">
    <property type="entry name" value="P-TYPE CU(+) TRANSPORTER"/>
    <property type="match status" value="1"/>
</dbReference>
<evidence type="ECO:0000256" key="20">
    <source>
        <dbReference type="ARBA" id="ARBA00074282"/>
    </source>
</evidence>
<evidence type="ECO:0000256" key="18">
    <source>
        <dbReference type="ARBA" id="ARBA00055196"/>
    </source>
</evidence>
<comment type="function">
    <text evidence="19">Involved in copper export.</text>
</comment>
<sequence length="740" mass="79598">MEESKRQDLNVFGMTCAACATRVEKALNGAEGVEKANVNLVTENAAVYYDPEVVTTERLIEIVEHAGYDATELLSKKEKDDMLAANYRKEVRRFVISAVLSLPLLLTMIGHIPAVEHTAFAEQTMKIVSPTVQLILATIVQFFIGYRFYDGAYKSLRGKMANMDVLVALGTSAAYFYSLAMYVIAMLDHMAMPHYYFETSAVLITLILLGKLLESYATSRTTESISNLLALKPKEALIWQGENLVKIDIDELKVGDTVRILPGEKIPVDAEIIHGETSVDESMITGEAIPEEKKVGDAVIGGTINYDGTIDAKMTKRLEETVLESIIRLVEEAQGSKAPIQRLADKISGIFVPIVVAIAALTFVVWILATGDFGSSLEATIAVLVIACPCALGLATPTAIMAGTGKGAETGILFKGGEHLERTSKISTVVFDKTGTLTEGKLQVSETDQADPDFLSDILALEQTSEHPIAKAIVKHVTAHHPDVQAAVNLEKIRSRVGKGIHAKKAGEKVVVGSLKTIQAAASIPADKQTVLQSWEQAGKTVIAMAIGGKYAGAFALSDTVRKEAKDAIDQLHALGIKTILASGDQTIVVQNMAKQLGMDTYYSEQTPEEKQTLVNHLQEKGEVVGFVGDGINDAPALAGADIGISIGTGTDIAIETGDVTLIGERVTLVPQTIELSRVSMRNIKQNFFWALAYNCAGIPIAALGLLAPWVAGLAMAGSSISVVSNALRLKKYKWKSERK</sequence>
<evidence type="ECO:0000256" key="12">
    <source>
        <dbReference type="ARBA" id="ARBA00022989"/>
    </source>
</evidence>
<comment type="similarity">
    <text evidence="2 22">Belongs to the cation transport ATPase (P-type) (TC 3.A.3) family. Type IB subfamily.</text>
</comment>
<evidence type="ECO:0000256" key="21">
    <source>
        <dbReference type="ARBA" id="ARBA00078718"/>
    </source>
</evidence>
<evidence type="ECO:0000256" key="3">
    <source>
        <dbReference type="ARBA" id="ARBA00012517"/>
    </source>
</evidence>
<dbReference type="CDD" id="cd02094">
    <property type="entry name" value="P-type_ATPase_Cu-like"/>
    <property type="match status" value="1"/>
</dbReference>
<dbReference type="Gene3D" id="2.70.150.10">
    <property type="entry name" value="Calcium-transporting ATPase, cytoplasmic transduction domain A"/>
    <property type="match status" value="1"/>
</dbReference>
<dbReference type="InterPro" id="IPR018303">
    <property type="entry name" value="ATPase_P-typ_P_site"/>
</dbReference>
<dbReference type="GO" id="GO:0043682">
    <property type="term" value="F:P-type divalent copper transporter activity"/>
    <property type="evidence" value="ECO:0007669"/>
    <property type="project" value="TreeGrafter"/>
</dbReference>
<feature type="transmembrane region" description="Helical" evidence="22">
    <location>
        <begin position="195"/>
        <end position="213"/>
    </location>
</feature>
<evidence type="ECO:0000256" key="8">
    <source>
        <dbReference type="ARBA" id="ARBA00022741"/>
    </source>
</evidence>
<keyword evidence="16" id="KW-0105">Cadmium resistance</keyword>
<evidence type="ECO:0000256" key="6">
    <source>
        <dbReference type="ARBA" id="ARBA00022692"/>
    </source>
</evidence>
<keyword evidence="4" id="KW-0813">Transport</keyword>
<evidence type="ECO:0000313" key="25">
    <source>
        <dbReference type="Proteomes" id="UP000010119"/>
    </source>
</evidence>
<keyword evidence="24" id="KW-0378">Hydrolase</keyword>
<evidence type="ECO:0000313" key="24">
    <source>
        <dbReference type="EMBL" id="EFI84617.1"/>
    </source>
</evidence>
<feature type="transmembrane region" description="Helical" evidence="22">
    <location>
        <begin position="381"/>
        <end position="402"/>
    </location>
</feature>
<dbReference type="SUPFAM" id="SSF55008">
    <property type="entry name" value="HMA, heavy metal-associated domain"/>
    <property type="match status" value="1"/>
</dbReference>
<dbReference type="SUPFAM" id="SSF81665">
    <property type="entry name" value="Calcium ATPase, transmembrane domain M"/>
    <property type="match status" value="1"/>
</dbReference>
<dbReference type="SFLD" id="SFLDS00003">
    <property type="entry name" value="Haloacid_Dehalogenase"/>
    <property type="match status" value="1"/>
</dbReference>
<dbReference type="GO" id="GO:0046686">
    <property type="term" value="P:response to cadmium ion"/>
    <property type="evidence" value="ECO:0007669"/>
    <property type="project" value="UniProtKB-KW"/>
</dbReference>
<dbReference type="PANTHER" id="PTHR43520">
    <property type="entry name" value="ATP7, ISOFORM B"/>
    <property type="match status" value="1"/>
</dbReference>
<feature type="transmembrane region" description="Helical" evidence="22">
    <location>
        <begin position="347"/>
        <end position="369"/>
    </location>
</feature>
<feature type="transmembrane region" description="Helical" evidence="22">
    <location>
        <begin position="161"/>
        <end position="183"/>
    </location>
</feature>
<dbReference type="Gene3D" id="3.40.1110.10">
    <property type="entry name" value="Calcium-transporting ATPase, cytoplasmic domain N"/>
    <property type="match status" value="1"/>
</dbReference>
<dbReference type="Gene3D" id="3.30.70.100">
    <property type="match status" value="1"/>
</dbReference>
<keyword evidence="15 22" id="KW-0472">Membrane</keyword>
<keyword evidence="9" id="KW-0187">Copper transport</keyword>
<feature type="domain" description="HMA" evidence="23">
    <location>
        <begin position="5"/>
        <end position="71"/>
    </location>
</feature>
<dbReference type="Pfam" id="PF00122">
    <property type="entry name" value="E1-E2_ATPase"/>
    <property type="match status" value="1"/>
</dbReference>
<keyword evidence="11" id="KW-1278">Translocase</keyword>
<accession>D7UY59</accession>
<evidence type="ECO:0000256" key="22">
    <source>
        <dbReference type="RuleBase" id="RU362081"/>
    </source>
</evidence>
<dbReference type="InterPro" id="IPR036163">
    <property type="entry name" value="HMA_dom_sf"/>
</dbReference>
<comment type="catalytic activity">
    <reaction evidence="17">
        <text>Cu(+)(in) + ATP + H2O = Cu(+)(out) + ADP + phosphate + H(+)</text>
        <dbReference type="Rhea" id="RHEA:25792"/>
        <dbReference type="ChEBI" id="CHEBI:15377"/>
        <dbReference type="ChEBI" id="CHEBI:15378"/>
        <dbReference type="ChEBI" id="CHEBI:30616"/>
        <dbReference type="ChEBI" id="CHEBI:43474"/>
        <dbReference type="ChEBI" id="CHEBI:49552"/>
        <dbReference type="ChEBI" id="CHEBI:456216"/>
        <dbReference type="EC" id="7.2.2.8"/>
    </reaction>
</comment>
<dbReference type="Pfam" id="PF00702">
    <property type="entry name" value="Hydrolase"/>
    <property type="match status" value="1"/>
</dbReference>
<evidence type="ECO:0000256" key="15">
    <source>
        <dbReference type="ARBA" id="ARBA00023136"/>
    </source>
</evidence>
<keyword evidence="14" id="KW-0406">Ion transport</keyword>
<evidence type="ECO:0000259" key="23">
    <source>
        <dbReference type="PROSITE" id="PS50846"/>
    </source>
</evidence>
<dbReference type="CDD" id="cd00371">
    <property type="entry name" value="HMA"/>
    <property type="match status" value="1"/>
</dbReference>
<evidence type="ECO:0000256" key="14">
    <source>
        <dbReference type="ARBA" id="ARBA00023065"/>
    </source>
</evidence>
<dbReference type="InterPro" id="IPR001757">
    <property type="entry name" value="P_typ_ATPase"/>
</dbReference>
<dbReference type="NCBIfam" id="TIGR01525">
    <property type="entry name" value="ATPase-IB_hvy"/>
    <property type="match status" value="1"/>
</dbReference>
<dbReference type="RefSeq" id="WP_003758534.1">
    <property type="nucleotide sequence ID" value="NZ_GL538353.1"/>
</dbReference>
<evidence type="ECO:0000256" key="9">
    <source>
        <dbReference type="ARBA" id="ARBA00022796"/>
    </source>
</evidence>
<dbReference type="SFLD" id="SFLDF00027">
    <property type="entry name" value="p-type_atpase"/>
    <property type="match status" value="1"/>
</dbReference>
<dbReference type="InterPro" id="IPR044492">
    <property type="entry name" value="P_typ_ATPase_HD_dom"/>
</dbReference>
<dbReference type="Proteomes" id="UP000010119">
    <property type="component" value="Unassembled WGS sequence"/>
</dbReference>
<evidence type="ECO:0000256" key="7">
    <source>
        <dbReference type="ARBA" id="ARBA00022723"/>
    </source>
</evidence>
<keyword evidence="7 22" id="KW-0479">Metal-binding</keyword>
<dbReference type="GO" id="GO:0055070">
    <property type="term" value="P:copper ion homeostasis"/>
    <property type="evidence" value="ECO:0007669"/>
    <property type="project" value="TreeGrafter"/>
</dbReference>
<evidence type="ECO:0000256" key="19">
    <source>
        <dbReference type="ARBA" id="ARBA00055366"/>
    </source>
</evidence>
<evidence type="ECO:0000256" key="11">
    <source>
        <dbReference type="ARBA" id="ARBA00022967"/>
    </source>
</evidence>
<organism evidence="24 25">
    <name type="scientific">Listeria grayi DSM 20601</name>
    <dbReference type="NCBI Taxonomy" id="525367"/>
    <lineage>
        <taxon>Bacteria</taxon>
        <taxon>Bacillati</taxon>
        <taxon>Bacillota</taxon>
        <taxon>Bacilli</taxon>
        <taxon>Bacillales</taxon>
        <taxon>Listeriaceae</taxon>
        <taxon>Listeria</taxon>
    </lineage>
</organism>
<dbReference type="PROSITE" id="PS00154">
    <property type="entry name" value="ATPASE_E1_E2"/>
    <property type="match status" value="1"/>
</dbReference>
<dbReference type="GO" id="GO:0005507">
    <property type="term" value="F:copper ion binding"/>
    <property type="evidence" value="ECO:0007669"/>
    <property type="project" value="TreeGrafter"/>
</dbReference>
<dbReference type="PRINTS" id="PR00119">
    <property type="entry name" value="CATATPASE"/>
</dbReference>
<evidence type="ECO:0000256" key="17">
    <source>
        <dbReference type="ARBA" id="ARBA00049289"/>
    </source>
</evidence>
<evidence type="ECO:0000256" key="10">
    <source>
        <dbReference type="ARBA" id="ARBA00022840"/>
    </source>
</evidence>
<dbReference type="PRINTS" id="PR00942">
    <property type="entry name" value="CUATPASEI"/>
</dbReference>
<keyword evidence="6 22" id="KW-0812">Transmembrane</keyword>
<dbReference type="InterPro" id="IPR036412">
    <property type="entry name" value="HAD-like_sf"/>
</dbReference>
<dbReference type="EC" id="7.2.2.8" evidence="3"/>
<dbReference type="FunFam" id="2.70.150.10:FF:000002">
    <property type="entry name" value="Copper-transporting ATPase 1, putative"/>
    <property type="match status" value="1"/>
</dbReference>
<dbReference type="NCBIfam" id="TIGR01511">
    <property type="entry name" value="ATPase-IB1_Cu"/>
    <property type="match status" value="1"/>
</dbReference>
<dbReference type="FunFam" id="3.30.70.100:FF:000005">
    <property type="entry name" value="Copper-exporting P-type ATPase A"/>
    <property type="match status" value="1"/>
</dbReference>
<dbReference type="NCBIfam" id="TIGR01494">
    <property type="entry name" value="ATPase_P-type"/>
    <property type="match status" value="1"/>
</dbReference>
<dbReference type="Pfam" id="PF00403">
    <property type="entry name" value="HMA"/>
    <property type="match status" value="1"/>
</dbReference>
<dbReference type="SUPFAM" id="SSF81653">
    <property type="entry name" value="Calcium ATPase, transduction domain A"/>
    <property type="match status" value="1"/>
</dbReference>
<proteinExistence type="inferred from homology"/>
<dbReference type="InterPro" id="IPR017969">
    <property type="entry name" value="Heavy-metal-associated_CS"/>
</dbReference>
<dbReference type="AlphaFoldDB" id="D7UY59"/>
<evidence type="ECO:0000256" key="1">
    <source>
        <dbReference type="ARBA" id="ARBA00004651"/>
    </source>
</evidence>
<evidence type="ECO:0000256" key="4">
    <source>
        <dbReference type="ARBA" id="ARBA00022448"/>
    </source>
</evidence>
<dbReference type="InterPro" id="IPR023298">
    <property type="entry name" value="ATPase_P-typ_TM_dom_sf"/>
</dbReference>
<keyword evidence="5" id="KW-0597">Phosphoprotein</keyword>
<dbReference type="InterPro" id="IPR006121">
    <property type="entry name" value="HMA_dom"/>
</dbReference>
<comment type="function">
    <text evidence="18">Couples the hydrolysis of ATP with the export of cadmium.</text>
</comment>
<dbReference type="EMBL" id="ACCR02000003">
    <property type="protein sequence ID" value="EFI84617.1"/>
    <property type="molecule type" value="Genomic_DNA"/>
</dbReference>
<dbReference type="InterPro" id="IPR023214">
    <property type="entry name" value="HAD_sf"/>
</dbReference>
<dbReference type="STRING" id="525367.HMPREF0556_11170"/>
<dbReference type="eggNOG" id="COG2217">
    <property type="taxonomic scope" value="Bacteria"/>
</dbReference>
<dbReference type="PROSITE" id="PS50846">
    <property type="entry name" value="HMA_2"/>
    <property type="match status" value="1"/>
</dbReference>
<dbReference type="GO" id="GO:0005886">
    <property type="term" value="C:plasma membrane"/>
    <property type="evidence" value="ECO:0007669"/>
    <property type="project" value="UniProtKB-SubCell"/>
</dbReference>
<dbReference type="InterPro" id="IPR023299">
    <property type="entry name" value="ATPase_P-typ_cyto_dom_N"/>
</dbReference>
<feature type="transmembrane region" description="Helical" evidence="22">
    <location>
        <begin position="127"/>
        <end position="149"/>
    </location>
</feature>
<keyword evidence="10 22" id="KW-0067">ATP-binding</keyword>
<comment type="caution">
    <text evidence="24">The sequence shown here is derived from an EMBL/GenBank/DDBJ whole genome shotgun (WGS) entry which is preliminary data.</text>
</comment>
<dbReference type="GO" id="GO:0016887">
    <property type="term" value="F:ATP hydrolysis activity"/>
    <property type="evidence" value="ECO:0007669"/>
    <property type="project" value="InterPro"/>
</dbReference>
<keyword evidence="12 22" id="KW-1133">Transmembrane helix</keyword>
<dbReference type="GO" id="GO:0005524">
    <property type="term" value="F:ATP binding"/>
    <property type="evidence" value="ECO:0007669"/>
    <property type="project" value="UniProtKB-UniRule"/>
</dbReference>
<protein>
    <recommendedName>
        <fullName evidence="20">Probable cadmium-transporting ATPase</fullName>
        <ecNumber evidence="3">7.2.2.8</ecNumber>
    </recommendedName>
    <alternativeName>
        <fullName evidence="21">Cadmium-efflux ATPase</fullName>
    </alternativeName>
</protein>
<evidence type="ECO:0000256" key="13">
    <source>
        <dbReference type="ARBA" id="ARBA00023008"/>
    </source>
</evidence>
<dbReference type="InterPro" id="IPR059000">
    <property type="entry name" value="ATPase_P-type_domA"/>
</dbReference>
<dbReference type="SUPFAM" id="SSF56784">
    <property type="entry name" value="HAD-like"/>
    <property type="match status" value="1"/>
</dbReference>
<gene>
    <name evidence="24" type="primary">copA</name>
    <name evidence="24" type="ORF">HMPREF0556_11170</name>
</gene>
<dbReference type="GO" id="GO:0140581">
    <property type="term" value="F:P-type monovalent copper transporter activity"/>
    <property type="evidence" value="ECO:0007669"/>
    <property type="project" value="UniProtKB-EC"/>
</dbReference>
<comment type="subcellular location">
    <subcellularLocation>
        <location evidence="1">Cell membrane</location>
        <topology evidence="1">Multi-pass membrane protein</topology>
    </subcellularLocation>
</comment>
<dbReference type="PROSITE" id="PS01047">
    <property type="entry name" value="HMA_1"/>
    <property type="match status" value="1"/>
</dbReference>
<feature type="transmembrane region" description="Helical" evidence="22">
    <location>
        <begin position="94"/>
        <end position="115"/>
    </location>
</feature>
<dbReference type="Gene3D" id="3.40.50.1000">
    <property type="entry name" value="HAD superfamily/HAD-like"/>
    <property type="match status" value="1"/>
</dbReference>
<keyword evidence="8 22" id="KW-0547">Nucleotide-binding</keyword>
<dbReference type="InterPro" id="IPR027256">
    <property type="entry name" value="P-typ_ATPase_IB"/>
</dbReference>
<dbReference type="PRINTS" id="PR00943">
    <property type="entry name" value="CUATPASE"/>
</dbReference>
<reference evidence="24" key="1">
    <citation type="submission" date="2010-06" db="EMBL/GenBank/DDBJ databases">
        <authorList>
            <person name="Muzny D."/>
            <person name="Qin X."/>
            <person name="Buhay C."/>
            <person name="Dugan-Rocha S."/>
            <person name="Ding Y."/>
            <person name="Chen G."/>
            <person name="Hawes A."/>
            <person name="Holder M."/>
            <person name="Jhangiani S."/>
            <person name="Johnson A."/>
            <person name="Khan Z."/>
            <person name="Li Z."/>
            <person name="Liu W."/>
            <person name="Liu X."/>
            <person name="Perez L."/>
            <person name="Shen H."/>
            <person name="Wang Q."/>
            <person name="Watt J."/>
            <person name="Xi L."/>
            <person name="Xin Y."/>
            <person name="Zhou J."/>
            <person name="Deng J."/>
            <person name="Jiang H."/>
            <person name="Liu Y."/>
            <person name="Qu J."/>
            <person name="Song X.-Z."/>
            <person name="Zhang L."/>
            <person name="Villasana D."/>
            <person name="Johnson A."/>
            <person name="Liu J."/>
            <person name="Liyanage D."/>
            <person name="Lorensuhewa L."/>
            <person name="Robinson T."/>
            <person name="Song A."/>
            <person name="Song B.-B."/>
            <person name="Dinh H."/>
            <person name="Thornton R."/>
            <person name="Coyle M."/>
            <person name="Francisco L."/>
            <person name="Jackson L."/>
            <person name="Javaid M."/>
            <person name="Korchina V."/>
            <person name="Kovar C."/>
            <person name="Mata R."/>
            <person name="Mathew T."/>
            <person name="Ngo R."/>
            <person name="Nguyen L."/>
            <person name="Nguyen N."/>
            <person name="Okwuonu G."/>
            <person name="Ongeri F."/>
            <person name="Pham C."/>
            <person name="Simmons D."/>
            <person name="Wilczek-Boney K."/>
            <person name="Hale W."/>
            <person name="Jakkamsetti A."/>
            <person name="Pham P."/>
            <person name="Ruth R."/>
            <person name="San Lucas F."/>
            <person name="Warren J."/>
            <person name="Zhang J."/>
            <person name="Zhao Z."/>
            <person name="Zhou C."/>
            <person name="Zhu D."/>
            <person name="Lee S."/>
            <person name="Bess C."/>
            <person name="Blankenburg K."/>
            <person name="Forbes L."/>
            <person name="Fu Q."/>
            <person name="Gubbala S."/>
            <person name="Hirani K."/>
            <person name="Jayaseelan J.C."/>
            <person name="Lara F."/>
            <person name="Munidasa M."/>
            <person name="Palculict T."/>
            <person name="Patil S."/>
            <person name="Pu L.-L."/>
            <person name="Saada N."/>
            <person name="Tang L."/>
            <person name="Weissenberger G."/>
            <person name="Zhu Y."/>
            <person name="Hemphill L."/>
            <person name="Shang Y."/>
            <person name="Youmans B."/>
            <person name="Ayvaz T."/>
            <person name="Ross M."/>
            <person name="Santibanez J."/>
            <person name="Aqrawi P."/>
            <person name="Gross S."/>
            <person name="Joshi V."/>
            <person name="Fowler G."/>
            <person name="Nazareth L."/>
            <person name="Reid J."/>
            <person name="Worley K."/>
            <person name="Petrosino J."/>
            <person name="Highlander S."/>
            <person name="Gibbs R."/>
        </authorList>
    </citation>
    <scope>NUCLEOTIDE SEQUENCE [LARGE SCALE GENOMIC DNA]</scope>
    <source>
        <strain evidence="24">DSM 20601</strain>
    </source>
</reference>
<evidence type="ECO:0000256" key="5">
    <source>
        <dbReference type="ARBA" id="ARBA00022553"/>
    </source>
</evidence>
<dbReference type="HOGENOM" id="CLU_001771_11_2_9"/>
<keyword evidence="22" id="KW-1003">Cell membrane</keyword>